<proteinExistence type="predicted"/>
<dbReference type="AlphaFoldDB" id="A0A0L7M0N9"/>
<gene>
    <name evidence="1" type="ORF">PFDG_01916</name>
</gene>
<reference evidence="2" key="1">
    <citation type="submission" date="2006-09" db="EMBL/GenBank/DDBJ databases">
        <title>Annotation of Plasmodium falciparum Dd2.</title>
        <authorList>
            <consortium name="The Broad Institute Genome Sequencing Platform"/>
            <person name="Volkman S.K."/>
            <person name="Neafsey D.E."/>
            <person name="Dash A.P."/>
            <person name="Chitnis C.E."/>
            <person name="Hartl D.L."/>
            <person name="Young S.K."/>
            <person name="Zeng Q."/>
            <person name="Koehrsen M."/>
            <person name="Alvarado L."/>
            <person name="Berlin A."/>
            <person name="Borenstein D."/>
            <person name="Chapman S.B."/>
            <person name="Chen Z."/>
            <person name="Engels R."/>
            <person name="Freedman E."/>
            <person name="Gellesch M."/>
            <person name="Goldberg J."/>
            <person name="Griggs A."/>
            <person name="Gujja S."/>
            <person name="Heilman E.R."/>
            <person name="Heiman D.I."/>
            <person name="Howarth C."/>
            <person name="Jen D."/>
            <person name="Larson L."/>
            <person name="Mehta T."/>
            <person name="Neiman D."/>
            <person name="Park D."/>
            <person name="Pearson M."/>
            <person name="Roberts A."/>
            <person name="Saif S."/>
            <person name="Shea T."/>
            <person name="Shenoy N."/>
            <person name="Sisk P."/>
            <person name="Stolte C."/>
            <person name="Sykes S."/>
            <person name="Walk T."/>
            <person name="White J."/>
            <person name="Yandava C."/>
            <person name="Haas B."/>
            <person name="Henn M.R."/>
            <person name="Nusbaum C."/>
            <person name="Birren B."/>
        </authorList>
    </citation>
    <scope>NUCLEOTIDE SEQUENCE [LARGE SCALE GENOMIC DNA]</scope>
</reference>
<sequence>MKQRLDSKNVAHGSLVDEHTVLIKTEKEEKKVTAERIVIATGSKPIEIPLKKLNDNNFNDADNVNDIL</sequence>
<name>A0A0L7M0N9_PLAF4</name>
<evidence type="ECO:0000313" key="2">
    <source>
        <dbReference type="Proteomes" id="UP000054282"/>
    </source>
</evidence>
<accession>A0A0L7M0N9</accession>
<dbReference type="Gene3D" id="3.50.50.60">
    <property type="entry name" value="FAD/NAD(P)-binding domain"/>
    <property type="match status" value="2"/>
</dbReference>
<dbReference type="KEGG" id="pfd:PFDG_01916"/>
<organism evidence="1 2">
    <name type="scientific">Plasmodium falciparum (isolate Dd2)</name>
    <dbReference type="NCBI Taxonomy" id="57267"/>
    <lineage>
        <taxon>Eukaryota</taxon>
        <taxon>Sar</taxon>
        <taxon>Alveolata</taxon>
        <taxon>Apicomplexa</taxon>
        <taxon>Aconoidasida</taxon>
        <taxon>Haemosporida</taxon>
        <taxon>Plasmodiidae</taxon>
        <taxon>Plasmodium</taxon>
        <taxon>Plasmodium (Laverania)</taxon>
    </lineage>
</organism>
<dbReference type="EMBL" id="DS016291">
    <property type="protein sequence ID" value="KOB86407.1"/>
    <property type="molecule type" value="Genomic_DNA"/>
</dbReference>
<evidence type="ECO:0000313" key="1">
    <source>
        <dbReference type="EMBL" id="KOB86407.1"/>
    </source>
</evidence>
<dbReference type="SUPFAM" id="SSF51905">
    <property type="entry name" value="FAD/NAD(P)-binding domain"/>
    <property type="match status" value="1"/>
</dbReference>
<reference evidence="2" key="2">
    <citation type="submission" date="2006-09" db="EMBL/GenBank/DDBJ databases">
        <title>The genome sequence of Plasmodium falciparum Dd2.</title>
        <authorList>
            <consortium name="The Broad Institute Genome Sequencing Platform"/>
            <person name="Birren B."/>
            <person name="Lander E."/>
            <person name="Galagan J."/>
            <person name="Nusbaum C."/>
            <person name="Devon K."/>
            <person name="Henn M."/>
            <person name="Jaffe D."/>
            <person name="Butler J."/>
            <person name="Alvarez P."/>
            <person name="Gnerre S."/>
            <person name="Grabherr M."/>
            <person name="Kleber M."/>
            <person name="Mauceli E."/>
            <person name="Brockman W."/>
            <person name="MacCallum I.A."/>
            <person name="Rounsley S."/>
            <person name="Young S."/>
            <person name="LaButti K."/>
            <person name="Pushparaj V."/>
            <person name="DeCaprio D."/>
            <person name="Crawford M."/>
            <person name="Koehrsen M."/>
            <person name="Engels R."/>
            <person name="Montgomery P."/>
            <person name="Pearson M."/>
            <person name="Howarth C."/>
            <person name="Larson L."/>
            <person name="Luoma S."/>
            <person name="White J."/>
            <person name="Kodira C."/>
            <person name="Zeng Q."/>
            <person name="O'Leary S."/>
            <person name="Yandava C."/>
            <person name="Alvarado L."/>
            <person name="Wirth D."/>
            <person name="Volkman S."/>
            <person name="Hartl D."/>
        </authorList>
    </citation>
    <scope>NUCLEOTIDE SEQUENCE [LARGE SCALE GENOMIC DNA]</scope>
</reference>
<protein>
    <recommendedName>
        <fullName evidence="3">FAD/NAD(P)-binding domain-containing protein</fullName>
    </recommendedName>
</protein>
<dbReference type="Proteomes" id="UP000054282">
    <property type="component" value="Unassembled WGS sequence"/>
</dbReference>
<evidence type="ECO:0008006" key="3">
    <source>
        <dbReference type="Google" id="ProtNLM"/>
    </source>
</evidence>
<dbReference type="InterPro" id="IPR036188">
    <property type="entry name" value="FAD/NAD-bd_sf"/>
</dbReference>